<evidence type="ECO:0000256" key="3">
    <source>
        <dbReference type="ARBA" id="ARBA00006130"/>
    </source>
</evidence>
<dbReference type="InterPro" id="IPR056518">
    <property type="entry name" value="HEAT_Ints3_C"/>
</dbReference>
<feature type="region of interest" description="Disordered" evidence="6">
    <location>
        <begin position="546"/>
        <end position="574"/>
    </location>
</feature>
<organism evidence="9 12">
    <name type="scientific">Adineta ricciae</name>
    <name type="common">Rotifer</name>
    <dbReference type="NCBI Taxonomy" id="249248"/>
    <lineage>
        <taxon>Eukaryota</taxon>
        <taxon>Metazoa</taxon>
        <taxon>Spiralia</taxon>
        <taxon>Gnathifera</taxon>
        <taxon>Rotifera</taxon>
        <taxon>Eurotatoria</taxon>
        <taxon>Bdelloidea</taxon>
        <taxon>Adinetida</taxon>
        <taxon>Adinetidae</taxon>
        <taxon>Adineta</taxon>
    </lineage>
</organism>
<sequence length="1167" mass="136055">MATNNIKLTAPESKLIQYTQIELKDPNDAYLESCFAAIQQNRYTIDSNILVQIGQTNKKSKEHISHALLYGILTDINNKAKCFQDLLALNGTNLASSIAILEALITKNWHRIYDHVRQQLLWFLRETFAANIDGIDRLYYVFLRQINPHQQCIDLCDTIIELLSIHQLFLKTYPEMKLLTIYTFLSIFPIYLRRKGQQQRQIEFVLNLTRDNLHCLGRDAIRLLIQLGHVREVDAFLKHLSSTVSNDFLPKILALQTEPKYLALPLSFNLEKHLRYLLDTCQANSQEKYYFDWFQNQYLNFKQQPDSIYLCSHIIRYVCVICRNPMAPNRVARWTFISWLLTQLYNYQQTLQQSIISASQTAMNAAAVVSSPSPLLIQINEQLVQCRLAIYYDWFLFDMSNCQPMTNEYDVQMNSAIVGYHLLTVSYYYAKHMLLFLLHTSETLISSLKAFLQQNVARLFLELFQRIPILNSQQLLQMFTHDRDTYQRLLTSFFTLTLSPPTTSILSNNDEVIIVNDDINPNAAMPAGNDEESGDIMIMSANTTAAPRFSDDEDDDEYDPQLNAQKNFNPDYDDDDDDDILMINDETQASADIYNTNICRKTFPFERFRSFINENLQQLAVSYSVATNRNKTSLLTQICKQLAQSLSDKRPLVFQIEPCEPAGPVSSYAMIKFERASDKFQSRLLTIFDEHTIVHALLCLWLLRDSFQSRLLPSLRTSQANKNNSMLESDFRNIPNQKLKRSIQKLPIYSLFRCIKDNSQNQDVYIKLTQAMYFFQPELAYIFLYYLSIDIDDMKLAGEIFDKFAREIIKLSSSYRKLAIPPAKVPTYDQDFIDFIHEILAQCEQDDTETFLYLYSYIYRLYPKKVFNNIKLIRLLLHTINPFETKQFILDILKNRLQLFNSHKLYSIVDQTLLFSQTEQEDFWKLLGAHDFVQDEYEQLFTNIIEHLLNQTKSVIGEQRLAKSVHYTTYRNTIALANVFDILKNKLPTYGLVCCLFAHELTKNFSEKLCLLWHEQHHDIFWRHLERILQKWIQRENDPTKQKVDYKIGTIKMANENGLKYILQHLQILLENHATNNPENKLDQDDLQDRLTIDDHPMNIPLSTSTIKSLVNCIHKHEQLYTEKKTFVDRFENGNSVLPPPAPASSSAAATTTTTTSVKRRKLDNKS</sequence>
<protein>
    <submittedName>
        <fullName evidence="9">Uncharacterized protein</fullName>
    </submittedName>
</protein>
<name>A0A813PWG9_ADIRI</name>
<feature type="domain" description="Ints3-like C-terminal" evidence="8">
    <location>
        <begin position="733"/>
        <end position="935"/>
    </location>
</feature>
<evidence type="ECO:0000256" key="5">
    <source>
        <dbReference type="ARBA" id="ARBA00023242"/>
    </source>
</evidence>
<dbReference type="GO" id="GO:0005634">
    <property type="term" value="C:nucleus"/>
    <property type="evidence" value="ECO:0007669"/>
    <property type="project" value="UniProtKB-SubCell"/>
</dbReference>
<dbReference type="Proteomes" id="UP000663828">
    <property type="component" value="Unassembled WGS sequence"/>
</dbReference>
<evidence type="ECO:0000259" key="7">
    <source>
        <dbReference type="Pfam" id="PF10189"/>
    </source>
</evidence>
<evidence type="ECO:0000313" key="12">
    <source>
        <dbReference type="Proteomes" id="UP000663852"/>
    </source>
</evidence>
<comment type="similarity">
    <text evidence="3">Belongs to the Integrator subunit 3 family.</text>
</comment>
<feature type="compositionally biased region" description="Basic residues" evidence="6">
    <location>
        <begin position="1158"/>
        <end position="1167"/>
    </location>
</feature>
<evidence type="ECO:0000256" key="2">
    <source>
        <dbReference type="ARBA" id="ARBA00004496"/>
    </source>
</evidence>
<dbReference type="Pfam" id="PF10189">
    <property type="entry name" value="Ints3_N"/>
    <property type="match status" value="1"/>
</dbReference>
<comment type="caution">
    <text evidence="9">The sequence shown here is derived from an EMBL/GenBank/DDBJ whole genome shotgun (WGS) entry which is preliminary data.</text>
</comment>
<keyword evidence="11" id="KW-1185">Reference proteome</keyword>
<dbReference type="EMBL" id="CAJNOR010001769">
    <property type="protein sequence ID" value="CAF1196359.1"/>
    <property type="molecule type" value="Genomic_DNA"/>
</dbReference>
<accession>A0A813PWG9</accession>
<dbReference type="Pfam" id="PF24566">
    <property type="entry name" value="HEAT_Ints3_C"/>
    <property type="match status" value="1"/>
</dbReference>
<feature type="domain" description="Integrator complex subunit 3 N-terminal" evidence="7">
    <location>
        <begin position="60"/>
        <end position="345"/>
    </location>
</feature>
<evidence type="ECO:0000313" key="9">
    <source>
        <dbReference type="EMBL" id="CAF0757154.1"/>
    </source>
</evidence>
<dbReference type="InterPro" id="IPR045334">
    <property type="entry name" value="INTS3"/>
</dbReference>
<dbReference type="OrthoDB" id="2021145at2759"/>
<gene>
    <name evidence="9" type="ORF">EDS130_LOCUS2609</name>
    <name evidence="10" type="ORF">XAT740_LOCUS23415</name>
</gene>
<dbReference type="PANTHER" id="PTHR13587:SF7">
    <property type="entry name" value="INTEGRATOR COMPLEX SUBUNIT 3"/>
    <property type="match status" value="1"/>
</dbReference>
<evidence type="ECO:0000313" key="10">
    <source>
        <dbReference type="EMBL" id="CAF1196359.1"/>
    </source>
</evidence>
<dbReference type="EMBL" id="CAJNOJ010000006">
    <property type="protein sequence ID" value="CAF0757154.1"/>
    <property type="molecule type" value="Genomic_DNA"/>
</dbReference>
<dbReference type="PANTHER" id="PTHR13587">
    <property type="entry name" value="INTEGRATOR COMPLEX SUBUNIT 3"/>
    <property type="match status" value="1"/>
</dbReference>
<feature type="compositionally biased region" description="Low complexity" evidence="6">
    <location>
        <begin position="1144"/>
        <end position="1157"/>
    </location>
</feature>
<dbReference type="Proteomes" id="UP000663852">
    <property type="component" value="Unassembled WGS sequence"/>
</dbReference>
<proteinExistence type="inferred from homology"/>
<evidence type="ECO:0000256" key="6">
    <source>
        <dbReference type="SAM" id="MobiDB-lite"/>
    </source>
</evidence>
<evidence type="ECO:0000313" key="11">
    <source>
        <dbReference type="Proteomes" id="UP000663828"/>
    </source>
</evidence>
<dbReference type="InterPro" id="IPR019333">
    <property type="entry name" value="INTS3_N"/>
</dbReference>
<evidence type="ECO:0000256" key="1">
    <source>
        <dbReference type="ARBA" id="ARBA00004123"/>
    </source>
</evidence>
<evidence type="ECO:0000256" key="4">
    <source>
        <dbReference type="ARBA" id="ARBA00022490"/>
    </source>
</evidence>
<keyword evidence="4" id="KW-0963">Cytoplasm</keyword>
<keyword evidence="5" id="KW-0539">Nucleus</keyword>
<evidence type="ECO:0000259" key="8">
    <source>
        <dbReference type="Pfam" id="PF24566"/>
    </source>
</evidence>
<dbReference type="GO" id="GO:0005737">
    <property type="term" value="C:cytoplasm"/>
    <property type="evidence" value="ECO:0007669"/>
    <property type="project" value="UniProtKB-SubCell"/>
</dbReference>
<feature type="region of interest" description="Disordered" evidence="6">
    <location>
        <begin position="1132"/>
        <end position="1167"/>
    </location>
</feature>
<dbReference type="AlphaFoldDB" id="A0A813PWG9"/>
<reference evidence="9" key="1">
    <citation type="submission" date="2021-02" db="EMBL/GenBank/DDBJ databases">
        <authorList>
            <person name="Nowell W R."/>
        </authorList>
    </citation>
    <scope>NUCLEOTIDE SEQUENCE</scope>
</reference>
<comment type="subcellular location">
    <subcellularLocation>
        <location evidence="2">Cytoplasm</location>
    </subcellularLocation>
    <subcellularLocation>
        <location evidence="1">Nucleus</location>
    </subcellularLocation>
</comment>